<sequence>MEILPQITQILAETPSIAVDTIRADFRKDRRSKDGSKLDRLNLIARTYRKSWRKMDKSDWRFKTIAKKYRYDTELNLTNIFELDDLNIFYANTAQDSRHRARLEIFGLKQYGDEQTPSSLIAELLKAVGNVSSVDLCIDSSSPFDVQKLAEYFHLRRYENAFYINHTGLSSLSKFYIYDKKIKDGLKTDLWRLEATAPIIDLNKPALLPRAERLELQLRQAVRDFSQIIDTATKAQPAKLAYKAHNNKRELRA</sequence>
<keyword evidence="2" id="KW-1185">Reference proteome</keyword>
<accession>A0A842J228</accession>
<keyword evidence="1" id="KW-0808">Transferase</keyword>
<protein>
    <submittedName>
        <fullName evidence="1">Aspartate carbamoyltransferase</fullName>
    </submittedName>
</protein>
<gene>
    <name evidence="1" type="ORF">H7R39_00725</name>
</gene>
<reference evidence="1 2" key="1">
    <citation type="submission" date="2020-08" db="EMBL/GenBank/DDBJ databases">
        <title>Complete genome and description of Campylobacter massiliensis Marseille-Q3452 sp. nov.</title>
        <authorList>
            <person name="Antezack A."/>
        </authorList>
    </citation>
    <scope>NUCLEOTIDE SEQUENCE [LARGE SCALE GENOMIC DNA]</scope>
    <source>
        <strain evidence="1 2">Marseille-Q3452</strain>
    </source>
</reference>
<dbReference type="Proteomes" id="UP000552683">
    <property type="component" value="Unassembled WGS sequence"/>
</dbReference>
<dbReference type="GO" id="GO:0016740">
    <property type="term" value="F:transferase activity"/>
    <property type="evidence" value="ECO:0007669"/>
    <property type="project" value="UniProtKB-KW"/>
</dbReference>
<evidence type="ECO:0000313" key="2">
    <source>
        <dbReference type="Proteomes" id="UP000552683"/>
    </source>
</evidence>
<organism evidence="1 2">
    <name type="scientific">Campylobacter massiliensis</name>
    <dbReference type="NCBI Taxonomy" id="2762557"/>
    <lineage>
        <taxon>Bacteria</taxon>
        <taxon>Pseudomonadati</taxon>
        <taxon>Campylobacterota</taxon>
        <taxon>Epsilonproteobacteria</taxon>
        <taxon>Campylobacterales</taxon>
        <taxon>Campylobacteraceae</taxon>
        <taxon>Campylobacter</taxon>
    </lineage>
</organism>
<dbReference type="AlphaFoldDB" id="A0A842J228"/>
<comment type="caution">
    <text evidence="1">The sequence shown here is derived from an EMBL/GenBank/DDBJ whole genome shotgun (WGS) entry which is preliminary data.</text>
</comment>
<dbReference type="RefSeq" id="WP_185897534.1">
    <property type="nucleotide sequence ID" value="NZ_JACLZK010000001.1"/>
</dbReference>
<evidence type="ECO:0000313" key="1">
    <source>
        <dbReference type="EMBL" id="MBC2881816.1"/>
    </source>
</evidence>
<name>A0A842J228_9BACT</name>
<dbReference type="EMBL" id="JACLZK010000001">
    <property type="protein sequence ID" value="MBC2881816.1"/>
    <property type="molecule type" value="Genomic_DNA"/>
</dbReference>
<proteinExistence type="predicted"/>